<dbReference type="InterPro" id="IPR036388">
    <property type="entry name" value="WH-like_DNA-bd_sf"/>
</dbReference>
<name>A0ABU4WG37_9BACT</name>
<evidence type="ECO:0000256" key="1">
    <source>
        <dbReference type="ARBA" id="ARBA00004496"/>
    </source>
</evidence>
<reference evidence="11 12" key="1">
    <citation type="submission" date="2022-03" db="EMBL/GenBank/DDBJ databases">
        <title>Novel taxa within the pig intestine.</title>
        <authorList>
            <person name="Wylensek D."/>
            <person name="Bishof K."/>
            <person name="Afrizal A."/>
            <person name="Clavel T."/>
        </authorList>
    </citation>
    <scope>NUCLEOTIDE SEQUENCE [LARGE SCALE GENOMIC DNA]</scope>
    <source>
        <strain evidence="11 12">CLA-KB-P66</strain>
    </source>
</reference>
<keyword evidence="8" id="KW-0804">Transcription</keyword>
<accession>A0ABU4WG37</accession>
<dbReference type="InterPro" id="IPR050536">
    <property type="entry name" value="DtxR_MntR_Metal-Reg"/>
</dbReference>
<dbReference type="PANTHER" id="PTHR33238">
    <property type="entry name" value="IRON (METAL) DEPENDENT REPRESSOR, DTXR FAMILY"/>
    <property type="match status" value="1"/>
</dbReference>
<dbReference type="Gene3D" id="2.30.30.90">
    <property type="match status" value="1"/>
</dbReference>
<evidence type="ECO:0000313" key="12">
    <source>
        <dbReference type="Proteomes" id="UP001275932"/>
    </source>
</evidence>
<comment type="subunit">
    <text evidence="3">Homodimer.</text>
</comment>
<evidence type="ECO:0000259" key="10">
    <source>
        <dbReference type="PROSITE" id="PS50944"/>
    </source>
</evidence>
<comment type="function">
    <text evidence="9">In the presence of manganese, represses expression of mntH and mntS. Up-regulates expression of mntP.</text>
</comment>
<evidence type="ECO:0000313" key="11">
    <source>
        <dbReference type="EMBL" id="MDX8415238.1"/>
    </source>
</evidence>
<sequence length="223" mass="24186">MAKERQKLSENLEDYLEVIQNISSREGTVRPSDIAREMKVKRPSVTSALNSLAAKGLVEYEKYKPVSLTKNGEEHASSISKKHALLREFFTDILGVQASEADLVACKMEHIMDDSIMSKFSKFVKGLTNPCASCPSFGEKDCARHCKHAVLLSSLKTGQAGIILAVDKSLGDVACFAGMGIVIGSRVEIARVAPLGDPVVLKVRGAEISLRKSQLKSITVKPV</sequence>
<evidence type="ECO:0000256" key="4">
    <source>
        <dbReference type="ARBA" id="ARBA00022386"/>
    </source>
</evidence>
<dbReference type="SUPFAM" id="SSF46785">
    <property type="entry name" value="Winged helix' DNA-binding domain"/>
    <property type="match status" value="1"/>
</dbReference>
<feature type="domain" description="HTH dtxR-type" evidence="10">
    <location>
        <begin position="8"/>
        <end position="69"/>
    </location>
</feature>
<gene>
    <name evidence="11" type="ORF">MOX91_03470</name>
</gene>
<dbReference type="InterPro" id="IPR038157">
    <property type="entry name" value="FeoA_core_dom"/>
</dbReference>
<proteinExistence type="inferred from homology"/>
<dbReference type="SMART" id="SM00347">
    <property type="entry name" value="HTH_MARR"/>
    <property type="match status" value="1"/>
</dbReference>
<comment type="subcellular location">
    <subcellularLocation>
        <location evidence="1">Cytoplasm</location>
    </subcellularLocation>
</comment>
<dbReference type="InterPro" id="IPR001367">
    <property type="entry name" value="Fe_dep_repressor"/>
</dbReference>
<evidence type="ECO:0000256" key="7">
    <source>
        <dbReference type="ARBA" id="ARBA00023125"/>
    </source>
</evidence>
<dbReference type="PROSITE" id="PS50944">
    <property type="entry name" value="HTH_DTXR"/>
    <property type="match status" value="1"/>
</dbReference>
<dbReference type="RefSeq" id="WP_370396686.1">
    <property type="nucleotide sequence ID" value="NZ_JALBUT010000003.1"/>
</dbReference>
<dbReference type="SUPFAM" id="SSF50037">
    <property type="entry name" value="C-terminal domain of transcriptional repressors"/>
    <property type="match status" value="1"/>
</dbReference>
<comment type="caution">
    <text evidence="11">The sequence shown here is derived from an EMBL/GenBank/DDBJ whole genome shotgun (WGS) entry which is preliminary data.</text>
</comment>
<evidence type="ECO:0000256" key="2">
    <source>
        <dbReference type="ARBA" id="ARBA00007871"/>
    </source>
</evidence>
<dbReference type="Pfam" id="PF01325">
    <property type="entry name" value="Fe_dep_repress"/>
    <property type="match status" value="1"/>
</dbReference>
<dbReference type="SMART" id="SM00899">
    <property type="entry name" value="FeoA"/>
    <property type="match status" value="1"/>
</dbReference>
<evidence type="ECO:0000256" key="9">
    <source>
        <dbReference type="ARBA" id="ARBA00025185"/>
    </source>
</evidence>
<dbReference type="InterPro" id="IPR036390">
    <property type="entry name" value="WH_DNA-bd_sf"/>
</dbReference>
<dbReference type="InterPro" id="IPR022689">
    <property type="entry name" value="Iron_dep_repressor"/>
</dbReference>
<evidence type="ECO:0000256" key="6">
    <source>
        <dbReference type="ARBA" id="ARBA00023015"/>
    </source>
</evidence>
<dbReference type="InterPro" id="IPR008988">
    <property type="entry name" value="Transcriptional_repressor_C"/>
</dbReference>
<comment type="similarity">
    <text evidence="2">Belongs to the DtxR/MntR family.</text>
</comment>
<dbReference type="Gene3D" id="1.10.10.10">
    <property type="entry name" value="Winged helix-like DNA-binding domain superfamily/Winged helix DNA-binding domain"/>
    <property type="match status" value="1"/>
</dbReference>
<dbReference type="SUPFAM" id="SSF47979">
    <property type="entry name" value="Iron-dependent repressor protein, dimerization domain"/>
    <property type="match status" value="1"/>
</dbReference>
<evidence type="ECO:0000256" key="3">
    <source>
        <dbReference type="ARBA" id="ARBA00011738"/>
    </source>
</evidence>
<dbReference type="Pfam" id="PF02742">
    <property type="entry name" value="Fe_dep_repr_C"/>
    <property type="match status" value="1"/>
</dbReference>
<dbReference type="InterPro" id="IPR022687">
    <property type="entry name" value="HTH_DTXR"/>
</dbReference>
<evidence type="ECO:0000256" key="8">
    <source>
        <dbReference type="ARBA" id="ARBA00023163"/>
    </source>
</evidence>
<keyword evidence="5" id="KW-0408">Iron</keyword>
<dbReference type="PANTHER" id="PTHR33238:SF7">
    <property type="entry name" value="IRON-DEPENDENT TRANSCRIPTIONAL REGULATOR"/>
    <property type="match status" value="1"/>
</dbReference>
<dbReference type="Proteomes" id="UP001275932">
    <property type="component" value="Unassembled WGS sequence"/>
</dbReference>
<evidence type="ECO:0000256" key="5">
    <source>
        <dbReference type="ARBA" id="ARBA00023004"/>
    </source>
</evidence>
<keyword evidence="6" id="KW-0805">Transcription regulation</keyword>
<dbReference type="InterPro" id="IPR036421">
    <property type="entry name" value="Fe_dep_repressor_sf"/>
</dbReference>
<dbReference type="InterPro" id="IPR007167">
    <property type="entry name" value="Fe-transptr_FeoA-like"/>
</dbReference>
<dbReference type="Gene3D" id="1.10.60.10">
    <property type="entry name" value="Iron dependent repressor, metal binding and dimerisation domain"/>
    <property type="match status" value="1"/>
</dbReference>
<keyword evidence="7" id="KW-0238">DNA-binding</keyword>
<dbReference type="Pfam" id="PF04023">
    <property type="entry name" value="FeoA"/>
    <property type="match status" value="1"/>
</dbReference>
<dbReference type="SMART" id="SM00529">
    <property type="entry name" value="HTH_DTXR"/>
    <property type="match status" value="1"/>
</dbReference>
<keyword evidence="12" id="KW-1185">Reference proteome</keyword>
<organism evidence="11 12">
    <name type="scientific">Intestinicryptomonas porci</name>
    <dbReference type="NCBI Taxonomy" id="2926320"/>
    <lineage>
        <taxon>Bacteria</taxon>
        <taxon>Pseudomonadati</taxon>
        <taxon>Verrucomicrobiota</taxon>
        <taxon>Opitutia</taxon>
        <taxon>Opitutales</taxon>
        <taxon>Intestinicryptomonaceae</taxon>
        <taxon>Intestinicryptomonas</taxon>
    </lineage>
</organism>
<dbReference type="InterPro" id="IPR000835">
    <property type="entry name" value="HTH_MarR-typ"/>
</dbReference>
<protein>
    <recommendedName>
        <fullName evidence="4">Transcriptional regulator MntR</fullName>
    </recommendedName>
</protein>
<dbReference type="EMBL" id="JALBUT010000003">
    <property type="protein sequence ID" value="MDX8415238.1"/>
    <property type="molecule type" value="Genomic_DNA"/>
</dbReference>